<dbReference type="Pfam" id="PF03631">
    <property type="entry name" value="Virul_fac_BrkB"/>
    <property type="match status" value="1"/>
</dbReference>
<feature type="transmembrane region" description="Helical" evidence="6">
    <location>
        <begin position="26"/>
        <end position="50"/>
    </location>
</feature>
<dbReference type="InterPro" id="IPR017039">
    <property type="entry name" value="Virul_fac_BrkB"/>
</dbReference>
<dbReference type="PANTHER" id="PTHR30213:SF0">
    <property type="entry name" value="UPF0761 MEMBRANE PROTEIN YIHY"/>
    <property type="match status" value="1"/>
</dbReference>
<evidence type="ECO:0000256" key="2">
    <source>
        <dbReference type="ARBA" id="ARBA00022475"/>
    </source>
</evidence>
<keyword evidence="3 6" id="KW-0812">Transmembrane</keyword>
<name>D5V0Z6_ARCNC</name>
<evidence type="ECO:0000256" key="6">
    <source>
        <dbReference type="SAM" id="Phobius"/>
    </source>
</evidence>
<dbReference type="KEGG" id="ant:Arnit_2307"/>
<evidence type="ECO:0000313" key="8">
    <source>
        <dbReference type="Proteomes" id="UP000000939"/>
    </source>
</evidence>
<evidence type="ECO:0000256" key="5">
    <source>
        <dbReference type="ARBA" id="ARBA00023136"/>
    </source>
</evidence>
<keyword evidence="5 6" id="KW-0472">Membrane</keyword>
<evidence type="ECO:0000256" key="1">
    <source>
        <dbReference type="ARBA" id="ARBA00004651"/>
    </source>
</evidence>
<accession>D5V0Z6</accession>
<feature type="transmembrane region" description="Helical" evidence="6">
    <location>
        <begin position="131"/>
        <end position="151"/>
    </location>
</feature>
<feature type="transmembrane region" description="Helical" evidence="6">
    <location>
        <begin position="225"/>
        <end position="246"/>
    </location>
</feature>
<feature type="transmembrane region" description="Helical" evidence="6">
    <location>
        <begin position="189"/>
        <end position="213"/>
    </location>
</feature>
<dbReference type="PANTHER" id="PTHR30213">
    <property type="entry name" value="INNER MEMBRANE PROTEIN YHJD"/>
    <property type="match status" value="1"/>
</dbReference>
<feature type="transmembrane region" description="Helical" evidence="6">
    <location>
        <begin position="157"/>
        <end position="177"/>
    </location>
</feature>
<keyword evidence="8" id="KW-1185">Reference proteome</keyword>
<evidence type="ECO:0000256" key="3">
    <source>
        <dbReference type="ARBA" id="ARBA00022692"/>
    </source>
</evidence>
<keyword evidence="4 6" id="KW-1133">Transmembrane helix</keyword>
<dbReference type="eggNOG" id="COG1295">
    <property type="taxonomic scope" value="Bacteria"/>
</dbReference>
<dbReference type="AlphaFoldDB" id="D5V0Z6"/>
<evidence type="ECO:0000313" key="7">
    <source>
        <dbReference type="EMBL" id="ADG93958.1"/>
    </source>
</evidence>
<dbReference type="PIRSF" id="PIRSF035875">
    <property type="entry name" value="RNase_BN"/>
    <property type="match status" value="1"/>
</dbReference>
<dbReference type="STRING" id="572480.Arnit_2307"/>
<dbReference type="GO" id="GO:0005886">
    <property type="term" value="C:plasma membrane"/>
    <property type="evidence" value="ECO:0007669"/>
    <property type="project" value="UniProtKB-SubCell"/>
</dbReference>
<proteinExistence type="predicted"/>
<comment type="subcellular location">
    <subcellularLocation>
        <location evidence="1">Cell membrane</location>
        <topology evidence="1">Multi-pass membrane protein</topology>
    </subcellularLocation>
</comment>
<dbReference type="EMBL" id="CP001999">
    <property type="protein sequence ID" value="ADG93958.1"/>
    <property type="molecule type" value="Genomic_DNA"/>
</dbReference>
<dbReference type="NCBIfam" id="TIGR00765">
    <property type="entry name" value="yihY_not_rbn"/>
    <property type="match status" value="1"/>
</dbReference>
<sequence>MKKNSKKLFAKLIEILDSFFNDDTTYYAASLSFFTIFSILPIFALIIAIVSNLEQFNDYVDLFINYILNLINPSHSQNFAQEFKNFIANSDKLGNIGIIYMLFVFTMFFKDYEYIVNKIHKTKRKSIYASFFFYLLFITLLPAIFAGYIILTTFYNNTIFDFLLTLMLGWSIFFVLFKLTVNTHISVKAALISSFLTLVVISITKNLFIYYILYNQTYTTLYGSMATLLFTFLWIYTSWIIFLYGIKLCHNLNMKELNKLESK</sequence>
<gene>
    <name evidence="7" type="ordered locus">Arnit_2307</name>
</gene>
<reference evidence="7 8" key="1">
    <citation type="journal article" date="2010" name="Stand. Genomic Sci.">
        <title>Complete genome sequence of Arcobacter nitrofigilis type strain (CI).</title>
        <authorList>
            <person name="Pati A."/>
            <person name="Gronow S."/>
            <person name="Lapidus A."/>
            <person name="Copeland A."/>
            <person name="Glavina Del Rio T."/>
            <person name="Nolan M."/>
            <person name="Lucas S."/>
            <person name="Tice H."/>
            <person name="Cheng J.F."/>
            <person name="Han C."/>
            <person name="Chertkov O."/>
            <person name="Bruce D."/>
            <person name="Tapia R."/>
            <person name="Goodwin L."/>
            <person name="Pitluck S."/>
            <person name="Liolios K."/>
            <person name="Ivanova N."/>
            <person name="Mavromatis K."/>
            <person name="Chen A."/>
            <person name="Palaniappan K."/>
            <person name="Land M."/>
            <person name="Hauser L."/>
            <person name="Chang Y.J."/>
            <person name="Jeffries C.D."/>
            <person name="Detter J.C."/>
            <person name="Rohde M."/>
            <person name="Goker M."/>
            <person name="Bristow J."/>
            <person name="Eisen J.A."/>
            <person name="Markowitz V."/>
            <person name="Hugenholtz P."/>
            <person name="Klenk H.P."/>
            <person name="Kyrpides N.C."/>
        </authorList>
    </citation>
    <scope>NUCLEOTIDE SEQUENCE [LARGE SCALE GENOMIC DNA]</scope>
    <source>
        <strain evidence="8">ATCC 33309 / DSM 7299 / CCUG 15893 / LMG 7604 / NCTC 12251 / CI</strain>
    </source>
</reference>
<dbReference type="OrthoDB" id="5372455at2"/>
<dbReference type="HOGENOM" id="CLU_032288_0_2_7"/>
<dbReference type="Proteomes" id="UP000000939">
    <property type="component" value="Chromosome"/>
</dbReference>
<evidence type="ECO:0000256" key="4">
    <source>
        <dbReference type="ARBA" id="ARBA00022989"/>
    </source>
</evidence>
<feature type="transmembrane region" description="Helical" evidence="6">
    <location>
        <begin position="93"/>
        <end position="110"/>
    </location>
</feature>
<keyword evidence="2" id="KW-1003">Cell membrane</keyword>
<protein>
    <submittedName>
        <fullName evidence="7">Ribonuclease BN</fullName>
    </submittedName>
</protein>
<organism evidence="7 8">
    <name type="scientific">Arcobacter nitrofigilis (strain ATCC 33309 / DSM 7299 / CCUG 15893 / LMG 7604 / NCTC 12251 / CI)</name>
    <name type="common">Campylobacter nitrofigilis</name>
    <dbReference type="NCBI Taxonomy" id="572480"/>
    <lineage>
        <taxon>Bacteria</taxon>
        <taxon>Pseudomonadati</taxon>
        <taxon>Campylobacterota</taxon>
        <taxon>Epsilonproteobacteria</taxon>
        <taxon>Campylobacterales</taxon>
        <taxon>Arcobacteraceae</taxon>
        <taxon>Arcobacter</taxon>
    </lineage>
</organism>
<dbReference type="RefSeq" id="WP_013136103.1">
    <property type="nucleotide sequence ID" value="NC_014166.1"/>
</dbReference>